<dbReference type="Gene3D" id="3.30.70.100">
    <property type="match status" value="1"/>
</dbReference>
<dbReference type="Proteomes" id="UP000275865">
    <property type="component" value="Unassembled WGS sequence"/>
</dbReference>
<proteinExistence type="predicted"/>
<reference evidence="2 3" key="1">
    <citation type="submission" date="2018-09" db="EMBL/GenBank/DDBJ databases">
        <title>Micromonospora sp. nov. MS1-9, isolated from a root of Musa sp.</title>
        <authorList>
            <person name="Kuncharoen N."/>
            <person name="Kudo T."/>
            <person name="Ohkuma M."/>
            <person name="Yuki M."/>
            <person name="Tanasupawat S."/>
        </authorList>
    </citation>
    <scope>NUCLEOTIDE SEQUENCE [LARGE SCALE GENOMIC DNA]</scope>
    <source>
        <strain evidence="2 3">MS1-9</strain>
    </source>
</reference>
<keyword evidence="2" id="KW-0560">Oxidoreductase</keyword>
<dbReference type="EMBL" id="RAZT01000017">
    <property type="protein sequence ID" value="RKN27918.1"/>
    <property type="molecule type" value="Genomic_DNA"/>
</dbReference>
<dbReference type="Pfam" id="PF03992">
    <property type="entry name" value="ABM"/>
    <property type="match status" value="1"/>
</dbReference>
<sequence>MLIVAGSLYVDPAGREAYLTSCLETVRQARSAQGCIDFAISPDMVEPGRINVYERWESAEELLAFRGSGPAEEQTVAIRGAEVHRYLISAIEAP</sequence>
<evidence type="ECO:0000259" key="1">
    <source>
        <dbReference type="Pfam" id="PF03992"/>
    </source>
</evidence>
<dbReference type="InterPro" id="IPR011008">
    <property type="entry name" value="Dimeric_a/b-barrel"/>
</dbReference>
<gene>
    <name evidence="2" type="ORF">D7044_27285</name>
</gene>
<evidence type="ECO:0000313" key="3">
    <source>
        <dbReference type="Proteomes" id="UP000275865"/>
    </source>
</evidence>
<dbReference type="AlphaFoldDB" id="A0A3A9XS24"/>
<protein>
    <submittedName>
        <fullName evidence="2">Antibiotic biosynthesis monooxygenase</fullName>
    </submittedName>
</protein>
<accession>A0A3A9XS24</accession>
<keyword evidence="2" id="KW-0503">Monooxygenase</keyword>
<dbReference type="SUPFAM" id="SSF54909">
    <property type="entry name" value="Dimeric alpha+beta barrel"/>
    <property type="match status" value="1"/>
</dbReference>
<dbReference type="InterPro" id="IPR007138">
    <property type="entry name" value="ABM_dom"/>
</dbReference>
<name>A0A3A9XS24_9ACTN</name>
<dbReference type="GO" id="GO:0004497">
    <property type="term" value="F:monooxygenase activity"/>
    <property type="evidence" value="ECO:0007669"/>
    <property type="project" value="UniProtKB-KW"/>
</dbReference>
<dbReference type="RefSeq" id="WP_120690596.1">
    <property type="nucleotide sequence ID" value="NZ_RAZT01000017.1"/>
</dbReference>
<feature type="domain" description="ABM" evidence="1">
    <location>
        <begin position="1"/>
        <end position="69"/>
    </location>
</feature>
<evidence type="ECO:0000313" key="2">
    <source>
        <dbReference type="EMBL" id="RKN27918.1"/>
    </source>
</evidence>
<comment type="caution">
    <text evidence="2">The sequence shown here is derived from an EMBL/GenBank/DDBJ whole genome shotgun (WGS) entry which is preliminary data.</text>
</comment>
<organism evidence="2 3">
    <name type="scientific">Micromonospora musae</name>
    <dbReference type="NCBI Taxonomy" id="1894970"/>
    <lineage>
        <taxon>Bacteria</taxon>
        <taxon>Bacillati</taxon>
        <taxon>Actinomycetota</taxon>
        <taxon>Actinomycetes</taxon>
        <taxon>Micromonosporales</taxon>
        <taxon>Micromonosporaceae</taxon>
        <taxon>Micromonospora</taxon>
    </lineage>
</organism>